<keyword evidence="1" id="KW-0732">Signal</keyword>
<evidence type="ECO:0000313" key="4">
    <source>
        <dbReference type="Proteomes" id="UP001206483"/>
    </source>
</evidence>
<dbReference type="InterPro" id="IPR000772">
    <property type="entry name" value="Ricin_B_lectin"/>
</dbReference>
<dbReference type="SUPFAM" id="SSF50370">
    <property type="entry name" value="Ricin B-like lectins"/>
    <property type="match status" value="1"/>
</dbReference>
<evidence type="ECO:0000259" key="2">
    <source>
        <dbReference type="SMART" id="SM00458"/>
    </source>
</evidence>
<dbReference type="EMBL" id="JAMZDX010000009">
    <property type="protein sequence ID" value="MCP2314537.1"/>
    <property type="molecule type" value="Genomic_DNA"/>
</dbReference>
<organism evidence="3 4">
    <name type="scientific">Kitasatospora paracochleata</name>
    <dbReference type="NCBI Taxonomy" id="58354"/>
    <lineage>
        <taxon>Bacteria</taxon>
        <taxon>Bacillati</taxon>
        <taxon>Actinomycetota</taxon>
        <taxon>Actinomycetes</taxon>
        <taxon>Kitasatosporales</taxon>
        <taxon>Streptomycetaceae</taxon>
        <taxon>Kitasatospora</taxon>
    </lineage>
</organism>
<dbReference type="PROSITE" id="PS50231">
    <property type="entry name" value="RICIN_B_LECTIN"/>
    <property type="match status" value="1"/>
</dbReference>
<proteinExistence type="predicted"/>
<dbReference type="InterPro" id="IPR035992">
    <property type="entry name" value="Ricin_B-like_lectins"/>
</dbReference>
<sequence>MAIKTRIAAALLGAGLAVSAGAPTASAAASPFHPAGVPNVVVLGIANSPHCLEIADWRTDNGAPARQWDCHYGASQQWSLTAGPTGSLVNVHSGECLEIADWRTDNGAPARQWSCTGGASQQWTWTHVPGTGYVLRNVHSGRCLEIDGRSTGNGVLAQQWDCWNGNNQIWFPLSPNH</sequence>
<keyword evidence="4" id="KW-1185">Reference proteome</keyword>
<evidence type="ECO:0000256" key="1">
    <source>
        <dbReference type="SAM" id="SignalP"/>
    </source>
</evidence>
<dbReference type="CDD" id="cd00161">
    <property type="entry name" value="beta-trefoil_Ricin-like"/>
    <property type="match status" value="1"/>
</dbReference>
<accession>A0ABT1JAR1</accession>
<reference evidence="3 4" key="1">
    <citation type="submission" date="2022-06" db="EMBL/GenBank/DDBJ databases">
        <title>Sequencing the genomes of 1000 actinobacteria strains.</title>
        <authorList>
            <person name="Klenk H.-P."/>
        </authorList>
    </citation>
    <scope>NUCLEOTIDE SEQUENCE [LARGE SCALE GENOMIC DNA]</scope>
    <source>
        <strain evidence="3 4">DSM 41656</strain>
    </source>
</reference>
<dbReference type="SMART" id="SM00458">
    <property type="entry name" value="RICIN"/>
    <property type="match status" value="1"/>
</dbReference>
<protein>
    <recommendedName>
        <fullName evidence="2">Ricin B lectin domain-containing protein</fullName>
    </recommendedName>
</protein>
<dbReference type="RefSeq" id="WP_253804912.1">
    <property type="nucleotide sequence ID" value="NZ_BAAAUB010000012.1"/>
</dbReference>
<feature type="signal peptide" evidence="1">
    <location>
        <begin position="1"/>
        <end position="27"/>
    </location>
</feature>
<dbReference type="Pfam" id="PF00652">
    <property type="entry name" value="Ricin_B_lectin"/>
    <property type="match status" value="1"/>
</dbReference>
<gene>
    <name evidence="3" type="ORF">FHR36_007738</name>
</gene>
<dbReference type="Proteomes" id="UP001206483">
    <property type="component" value="Unassembled WGS sequence"/>
</dbReference>
<feature type="chain" id="PRO_5045562557" description="Ricin B lectin domain-containing protein" evidence="1">
    <location>
        <begin position="28"/>
        <end position="177"/>
    </location>
</feature>
<dbReference type="Gene3D" id="2.80.10.50">
    <property type="match status" value="3"/>
</dbReference>
<name>A0ABT1JAR1_9ACTN</name>
<feature type="domain" description="Ricin B lectin" evidence="2">
    <location>
        <begin position="39"/>
        <end position="173"/>
    </location>
</feature>
<comment type="caution">
    <text evidence="3">The sequence shown here is derived from an EMBL/GenBank/DDBJ whole genome shotgun (WGS) entry which is preliminary data.</text>
</comment>
<evidence type="ECO:0000313" key="3">
    <source>
        <dbReference type="EMBL" id="MCP2314537.1"/>
    </source>
</evidence>